<evidence type="ECO:0000259" key="2">
    <source>
        <dbReference type="Pfam" id="PF13439"/>
    </source>
</evidence>
<dbReference type="PANTHER" id="PTHR45947">
    <property type="entry name" value="SULFOQUINOVOSYL TRANSFERASE SQD2"/>
    <property type="match status" value="1"/>
</dbReference>
<feature type="domain" description="Glycosyl transferase family 1" evidence="1">
    <location>
        <begin position="213"/>
        <end position="333"/>
    </location>
</feature>
<proteinExistence type="predicted"/>
<dbReference type="Proteomes" id="UP000033947">
    <property type="component" value="Unassembled WGS sequence"/>
</dbReference>
<accession>A0A0G0VR94</accession>
<dbReference type="InterPro" id="IPR050194">
    <property type="entry name" value="Glycosyltransferase_grp1"/>
</dbReference>
<gene>
    <name evidence="3" type="ORF">UU55_C0002G0040</name>
</gene>
<evidence type="ECO:0000313" key="4">
    <source>
        <dbReference type="Proteomes" id="UP000033947"/>
    </source>
</evidence>
<dbReference type="Pfam" id="PF00534">
    <property type="entry name" value="Glycos_transf_1"/>
    <property type="match status" value="1"/>
</dbReference>
<evidence type="ECO:0000313" key="3">
    <source>
        <dbReference type="EMBL" id="KKS03435.1"/>
    </source>
</evidence>
<protein>
    <submittedName>
        <fullName evidence="3">Glycosyl transferase group 1</fullName>
    </submittedName>
</protein>
<evidence type="ECO:0000259" key="1">
    <source>
        <dbReference type="Pfam" id="PF00534"/>
    </source>
</evidence>
<keyword evidence="3" id="KW-0808">Transferase</keyword>
<dbReference type="SUPFAM" id="SSF53756">
    <property type="entry name" value="UDP-Glycosyltransferase/glycogen phosphorylase"/>
    <property type="match status" value="1"/>
</dbReference>
<feature type="domain" description="Glycosyltransferase subfamily 4-like N-terminal" evidence="2">
    <location>
        <begin position="16"/>
        <end position="203"/>
    </location>
</feature>
<dbReference type="AlphaFoldDB" id="A0A0G0VR94"/>
<dbReference type="InterPro" id="IPR028098">
    <property type="entry name" value="Glyco_trans_4-like_N"/>
</dbReference>
<organism evidence="3 4">
    <name type="scientific">candidate division WWE3 bacterium GW2011_GWC2_41_23</name>
    <dbReference type="NCBI Taxonomy" id="1619123"/>
    <lineage>
        <taxon>Bacteria</taxon>
        <taxon>Katanobacteria</taxon>
    </lineage>
</organism>
<name>A0A0G0VR94_UNCKA</name>
<dbReference type="Pfam" id="PF13439">
    <property type="entry name" value="Glyco_transf_4"/>
    <property type="match status" value="1"/>
</dbReference>
<comment type="caution">
    <text evidence="3">The sequence shown here is derived from an EMBL/GenBank/DDBJ whole genome shotgun (WGS) entry which is preliminary data.</text>
</comment>
<dbReference type="CDD" id="cd03801">
    <property type="entry name" value="GT4_PimA-like"/>
    <property type="match status" value="1"/>
</dbReference>
<dbReference type="InterPro" id="IPR001296">
    <property type="entry name" value="Glyco_trans_1"/>
</dbReference>
<dbReference type="EMBL" id="LCBB01000002">
    <property type="protein sequence ID" value="KKS03435.1"/>
    <property type="molecule type" value="Genomic_DNA"/>
</dbReference>
<dbReference type="Gene3D" id="3.40.50.2000">
    <property type="entry name" value="Glycogen Phosphorylase B"/>
    <property type="match status" value="2"/>
</dbReference>
<dbReference type="PANTHER" id="PTHR45947:SF3">
    <property type="entry name" value="SULFOQUINOVOSYL TRANSFERASE SQD2"/>
    <property type="match status" value="1"/>
</dbReference>
<sequence>MNILRIVYDWPNPWQGLAPHPYEITAAQLKQGHKVTLFCGQWTNSGGPIKLDGLEINAINREPYPNTIFFTSSVVLFFRYLKYRKTNKPDVIHCHGHFAVWLYAYRVFLKRHLPWSQELKIPLVVHFHNTAKGRWETFIKQGKPIKTMSRMLGWPMAVFSDKMAVKAASACVFVSADNVKEAQEYYGANPAKCFLIETGVNTEMFVPVGEEEKEKSRKEIGFDRFDKVILNHGVMNERKNIHLLIDALALLPEDYKLLLSGTGDPTYLEKLNEQMKLKKVEHRVIKTGYTPYPHVPIAYQVSDIFVLPSSWEGLPKAVMQGLSCGIPCLVSGFKISEDIRGVFYLENLEPQTIANKILEITGTPRDVDVQLIRSKHSWNTKIEGIDGIYDFAIKNYI</sequence>
<reference evidence="3 4" key="1">
    <citation type="journal article" date="2015" name="Nature">
        <title>rRNA introns, odd ribosomes, and small enigmatic genomes across a large radiation of phyla.</title>
        <authorList>
            <person name="Brown C.T."/>
            <person name="Hug L.A."/>
            <person name="Thomas B.C."/>
            <person name="Sharon I."/>
            <person name="Castelle C.J."/>
            <person name="Singh A."/>
            <person name="Wilkins M.J."/>
            <person name="Williams K.H."/>
            <person name="Banfield J.F."/>
        </authorList>
    </citation>
    <scope>NUCLEOTIDE SEQUENCE [LARGE SCALE GENOMIC DNA]</scope>
</reference>
<dbReference type="GO" id="GO:0016757">
    <property type="term" value="F:glycosyltransferase activity"/>
    <property type="evidence" value="ECO:0007669"/>
    <property type="project" value="InterPro"/>
</dbReference>